<dbReference type="EMBL" id="PCPH01000001">
    <property type="protein sequence ID" value="PRB91628.1"/>
    <property type="molecule type" value="Genomic_DNA"/>
</dbReference>
<evidence type="ECO:0000313" key="5">
    <source>
        <dbReference type="Proteomes" id="UP000238534"/>
    </source>
</evidence>
<sequence>MATTEFSKKLSNIALGQYKEYRNMDEGDAKLSVQIKKYWTDLSETFESVEVPWSAVFVSWCVKKAGAIKTEFRFAVSHSKFVHFAIQNTISGKGVFRARKITEYRPKIGDIVHNNRSGNKFDYAYAQAHNSYESHSAIVIETGEDDEGNYLITVGGNEGDSIRQKEVRLDHNGLIIQRSSNPFISIIENLK</sequence>
<evidence type="ECO:0000313" key="4">
    <source>
        <dbReference type="Proteomes" id="UP000238325"/>
    </source>
</evidence>
<evidence type="ECO:0000259" key="1">
    <source>
        <dbReference type="Pfam" id="PF10030"/>
    </source>
</evidence>
<comment type="caution">
    <text evidence="2">The sequence shown here is derived from an EMBL/GenBank/DDBJ whole genome shotgun (WGS) entry which is preliminary data.</text>
</comment>
<accession>A0A2S9CZC7</accession>
<organism evidence="2 5">
    <name type="scientific">Chryseobacterium culicis</name>
    <dbReference type="NCBI Taxonomy" id="680127"/>
    <lineage>
        <taxon>Bacteria</taxon>
        <taxon>Pseudomonadati</taxon>
        <taxon>Bacteroidota</taxon>
        <taxon>Flavobacteriia</taxon>
        <taxon>Flavobacteriales</taxon>
        <taxon>Weeksellaceae</taxon>
        <taxon>Chryseobacterium group</taxon>
        <taxon>Chryseobacterium</taxon>
    </lineage>
</organism>
<evidence type="ECO:0000313" key="3">
    <source>
        <dbReference type="EMBL" id="PRB91628.1"/>
    </source>
</evidence>
<dbReference type="AlphaFoldDB" id="A0A2S9CZC7"/>
<reference evidence="4 5" key="1">
    <citation type="submission" date="2017-09" db="EMBL/GenBank/DDBJ databases">
        <title>Genomic, metabolic, and phenotypic characteristics of bacterial isolates from the natural microbiome of the model nematode Caenorhabditis elegans.</title>
        <authorList>
            <person name="Zimmermann J."/>
            <person name="Obeng N."/>
            <person name="Yang W."/>
            <person name="Obeng O."/>
            <person name="Kissoyan K."/>
            <person name="Pees B."/>
            <person name="Dirksen P."/>
            <person name="Hoppner M."/>
            <person name="Franke A."/>
            <person name="Rosenstiel P."/>
            <person name="Leippe M."/>
            <person name="Dierking K."/>
            <person name="Kaleta C."/>
            <person name="Schulenburg H."/>
        </authorList>
    </citation>
    <scope>NUCLEOTIDE SEQUENCE [LARGE SCALE GENOMIC DNA]</scope>
    <source>
        <strain evidence="2 5">MYb25</strain>
        <strain evidence="3 4">MYb44</strain>
    </source>
</reference>
<keyword evidence="4" id="KW-1185">Reference proteome</keyword>
<evidence type="ECO:0000313" key="2">
    <source>
        <dbReference type="EMBL" id="PRB85875.1"/>
    </source>
</evidence>
<dbReference type="RefSeq" id="WP_105680624.1">
    <property type="nucleotide sequence ID" value="NZ_JBBGZD010000001.1"/>
</dbReference>
<dbReference type="InterPro" id="IPR019262">
    <property type="entry name" value="DUF2272"/>
</dbReference>
<dbReference type="OrthoDB" id="1273424at2"/>
<dbReference type="Proteomes" id="UP000238534">
    <property type="component" value="Unassembled WGS sequence"/>
</dbReference>
<feature type="domain" description="DUF2272" evidence="1">
    <location>
        <begin position="48"/>
        <end position="179"/>
    </location>
</feature>
<proteinExistence type="predicted"/>
<dbReference type="EMBL" id="PCPP01000001">
    <property type="protein sequence ID" value="PRB85875.1"/>
    <property type="molecule type" value="Genomic_DNA"/>
</dbReference>
<name>A0A2S9CZC7_CHRCI</name>
<dbReference type="Pfam" id="PF10030">
    <property type="entry name" value="DUF2272"/>
    <property type="match status" value="1"/>
</dbReference>
<protein>
    <recommendedName>
        <fullName evidence="1">DUF2272 domain-containing protein</fullName>
    </recommendedName>
</protein>
<gene>
    <name evidence="2" type="ORF">CQ022_06385</name>
    <name evidence="3" type="ORF">CQ033_00055</name>
</gene>
<dbReference type="Proteomes" id="UP000238325">
    <property type="component" value="Unassembled WGS sequence"/>
</dbReference>